<comment type="caution">
    <text evidence="2">The sequence shown here is derived from an EMBL/GenBank/DDBJ whole genome shotgun (WGS) entry which is preliminary data.</text>
</comment>
<organism evidence="2 3">
    <name type="scientific">Stephania cephalantha</name>
    <dbReference type="NCBI Taxonomy" id="152367"/>
    <lineage>
        <taxon>Eukaryota</taxon>
        <taxon>Viridiplantae</taxon>
        <taxon>Streptophyta</taxon>
        <taxon>Embryophyta</taxon>
        <taxon>Tracheophyta</taxon>
        <taxon>Spermatophyta</taxon>
        <taxon>Magnoliopsida</taxon>
        <taxon>Ranunculales</taxon>
        <taxon>Menispermaceae</taxon>
        <taxon>Menispermoideae</taxon>
        <taxon>Cissampelideae</taxon>
        <taxon>Stephania</taxon>
    </lineage>
</organism>
<dbReference type="EMBL" id="JBBNAG010000006">
    <property type="protein sequence ID" value="KAK9126674.1"/>
    <property type="molecule type" value="Genomic_DNA"/>
</dbReference>
<sequence length="95" mass="10484">MRRSGGGWDSALMETTTADKATMEHRLGGDNGNIGGSNGWRWRRVVRGLWRKGGGGVKVEMIAAIMEEVDVVMTMTLYGGDKGSTPDGRQWRWAR</sequence>
<reference evidence="2 3" key="1">
    <citation type="submission" date="2024-01" db="EMBL/GenBank/DDBJ databases">
        <title>Genome assemblies of Stephania.</title>
        <authorList>
            <person name="Yang L."/>
        </authorList>
    </citation>
    <scope>NUCLEOTIDE SEQUENCE [LARGE SCALE GENOMIC DNA]</scope>
    <source>
        <strain evidence="2">JXDWG</strain>
        <tissue evidence="2">Leaf</tissue>
    </source>
</reference>
<feature type="region of interest" description="Disordered" evidence="1">
    <location>
        <begin position="1"/>
        <end position="34"/>
    </location>
</feature>
<evidence type="ECO:0000313" key="2">
    <source>
        <dbReference type="EMBL" id="KAK9126674.1"/>
    </source>
</evidence>
<evidence type="ECO:0000256" key="1">
    <source>
        <dbReference type="SAM" id="MobiDB-lite"/>
    </source>
</evidence>
<gene>
    <name evidence="2" type="ORF">Scep_015520</name>
</gene>
<proteinExistence type="predicted"/>
<dbReference type="Proteomes" id="UP001419268">
    <property type="component" value="Unassembled WGS sequence"/>
</dbReference>
<accession>A0AAP0J3B3</accession>
<evidence type="ECO:0000313" key="3">
    <source>
        <dbReference type="Proteomes" id="UP001419268"/>
    </source>
</evidence>
<name>A0AAP0J3B3_9MAGN</name>
<protein>
    <submittedName>
        <fullName evidence="2">Uncharacterized protein</fullName>
    </submittedName>
</protein>
<keyword evidence="3" id="KW-1185">Reference proteome</keyword>
<dbReference type="AlphaFoldDB" id="A0AAP0J3B3"/>